<dbReference type="Proteomes" id="UP000184529">
    <property type="component" value="Unassembled WGS sequence"/>
</dbReference>
<name>A0A1M6DU33_9FIRM</name>
<keyword evidence="3" id="KW-1185">Reference proteome</keyword>
<feature type="transmembrane region" description="Helical" evidence="1">
    <location>
        <begin position="61"/>
        <end position="82"/>
    </location>
</feature>
<proteinExistence type="predicted"/>
<evidence type="ECO:0000313" key="2">
    <source>
        <dbReference type="EMBL" id="SHI76685.1"/>
    </source>
</evidence>
<keyword evidence="1" id="KW-1133">Transmembrane helix</keyword>
<dbReference type="GO" id="GO:0015661">
    <property type="term" value="F:L-lysine efflux transmembrane transporter activity"/>
    <property type="evidence" value="ECO:0007669"/>
    <property type="project" value="InterPro"/>
</dbReference>
<dbReference type="InterPro" id="IPR005642">
    <property type="entry name" value="LysO"/>
</dbReference>
<dbReference type="Pfam" id="PF03956">
    <property type="entry name" value="Lys_export"/>
    <property type="match status" value="1"/>
</dbReference>
<keyword evidence="1" id="KW-0472">Membrane</keyword>
<gene>
    <name evidence="2" type="ORF">SAMN02745219_01000</name>
</gene>
<dbReference type="EMBL" id="FQZM01000011">
    <property type="protein sequence ID" value="SHI76685.1"/>
    <property type="molecule type" value="Genomic_DNA"/>
</dbReference>
<evidence type="ECO:0000256" key="1">
    <source>
        <dbReference type="SAM" id="Phobius"/>
    </source>
</evidence>
<dbReference type="OrthoDB" id="1808236at2"/>
<keyword evidence="1" id="KW-0812">Transmembrane</keyword>
<evidence type="ECO:0000313" key="3">
    <source>
        <dbReference type="Proteomes" id="UP000184529"/>
    </source>
</evidence>
<accession>A0A1M6DU33</accession>
<dbReference type="STRING" id="1121432.SAMN02745219_01000"/>
<protein>
    <recommendedName>
        <fullName evidence="4">Lysine exporter LysO</fullName>
    </recommendedName>
</protein>
<reference evidence="3" key="1">
    <citation type="submission" date="2016-11" db="EMBL/GenBank/DDBJ databases">
        <authorList>
            <person name="Varghese N."/>
            <person name="Submissions S."/>
        </authorList>
    </citation>
    <scope>NUCLEOTIDE SEQUENCE [LARGE SCALE GENOMIC DNA]</scope>
    <source>
        <strain evidence="3">DSM 16057</strain>
    </source>
</reference>
<evidence type="ECO:0008006" key="4">
    <source>
        <dbReference type="Google" id="ProtNLM"/>
    </source>
</evidence>
<feature type="transmembrane region" description="Helical" evidence="1">
    <location>
        <begin position="27"/>
        <end position="49"/>
    </location>
</feature>
<dbReference type="RefSeq" id="WP_072867691.1">
    <property type="nucleotide sequence ID" value="NZ_FQZM01000011.1"/>
</dbReference>
<dbReference type="AlphaFoldDB" id="A0A1M6DU33"/>
<organism evidence="2 3">
    <name type="scientific">Desulfofundulus thermosubterraneus DSM 16057</name>
    <dbReference type="NCBI Taxonomy" id="1121432"/>
    <lineage>
        <taxon>Bacteria</taxon>
        <taxon>Bacillati</taxon>
        <taxon>Bacillota</taxon>
        <taxon>Clostridia</taxon>
        <taxon>Eubacteriales</taxon>
        <taxon>Peptococcaceae</taxon>
        <taxon>Desulfofundulus</taxon>
    </lineage>
</organism>
<sequence length="104" mass="10786">MGFVLLSLAAGVFIGWACPLSPRGVRLVQKATLAALFVLLGSMGAQLGANEAVLRSLDTMGLRALVLAGASVAGSVLLVYLFTRLLNRLLPVDFGDGKKGRESG</sequence>